<comment type="caution">
    <text evidence="2">The sequence shown here is derived from an EMBL/GenBank/DDBJ whole genome shotgun (WGS) entry which is preliminary data.</text>
</comment>
<dbReference type="Pfam" id="PF00658">
    <property type="entry name" value="MLLE"/>
    <property type="match status" value="1"/>
</dbReference>
<dbReference type="GO" id="GO:0003723">
    <property type="term" value="F:RNA binding"/>
    <property type="evidence" value="ECO:0007669"/>
    <property type="project" value="InterPro"/>
</dbReference>
<evidence type="ECO:0000259" key="1">
    <source>
        <dbReference type="Pfam" id="PF00658"/>
    </source>
</evidence>
<dbReference type="InterPro" id="IPR002004">
    <property type="entry name" value="PABP_HYD_C"/>
</dbReference>
<dbReference type="EMBL" id="PKPP01005882">
    <property type="protein sequence ID" value="PWA58482.1"/>
    <property type="molecule type" value="Genomic_DNA"/>
</dbReference>
<accession>A0A2U1MBA8</accession>
<evidence type="ECO:0000313" key="3">
    <source>
        <dbReference type="Proteomes" id="UP000245207"/>
    </source>
</evidence>
<name>A0A2U1MBA8_ARTAN</name>
<dbReference type="SUPFAM" id="SSF63570">
    <property type="entry name" value="PABC (PABP) domain"/>
    <property type="match status" value="1"/>
</dbReference>
<feature type="domain" description="PABC" evidence="1">
    <location>
        <begin position="26"/>
        <end position="58"/>
    </location>
</feature>
<dbReference type="STRING" id="35608.A0A2U1MBA8"/>
<dbReference type="AlphaFoldDB" id="A0A2U1MBA8"/>
<proteinExistence type="predicted"/>
<dbReference type="InterPro" id="IPR036053">
    <property type="entry name" value="PABP-dom"/>
</dbReference>
<dbReference type="Proteomes" id="UP000245207">
    <property type="component" value="Unassembled WGS sequence"/>
</dbReference>
<gene>
    <name evidence="2" type="ORF">CTI12_AA399660</name>
</gene>
<keyword evidence="3" id="KW-1185">Reference proteome</keyword>
<reference evidence="2 3" key="1">
    <citation type="journal article" date="2018" name="Mol. Plant">
        <title>The genome of Artemisia annua provides insight into the evolution of Asteraceae family and artemisinin biosynthesis.</title>
        <authorList>
            <person name="Shen Q."/>
            <person name="Zhang L."/>
            <person name="Liao Z."/>
            <person name="Wang S."/>
            <person name="Yan T."/>
            <person name="Shi P."/>
            <person name="Liu M."/>
            <person name="Fu X."/>
            <person name="Pan Q."/>
            <person name="Wang Y."/>
            <person name="Lv Z."/>
            <person name="Lu X."/>
            <person name="Zhang F."/>
            <person name="Jiang W."/>
            <person name="Ma Y."/>
            <person name="Chen M."/>
            <person name="Hao X."/>
            <person name="Li L."/>
            <person name="Tang Y."/>
            <person name="Lv G."/>
            <person name="Zhou Y."/>
            <person name="Sun X."/>
            <person name="Brodelius P.E."/>
            <person name="Rose J.K.C."/>
            <person name="Tang K."/>
        </authorList>
    </citation>
    <scope>NUCLEOTIDE SEQUENCE [LARGE SCALE GENOMIC DNA]</scope>
    <source>
        <strain evidence="3">cv. Huhao1</strain>
        <tissue evidence="2">Leaf</tissue>
    </source>
</reference>
<dbReference type="Gene3D" id="1.10.1900.10">
    <property type="entry name" value="c-terminal domain of poly(a) binding protein"/>
    <property type="match status" value="1"/>
</dbReference>
<protein>
    <submittedName>
        <fullName evidence="2">Polyadenylate-binding protein 2</fullName>
    </submittedName>
</protein>
<sequence length="64" mass="7383">MYYYPSFISNLYKRYDVPIEGLVSALCDAPPNEHKKMLDEILYPLVDQQEHEHAAKVTANTKPS</sequence>
<organism evidence="2 3">
    <name type="scientific">Artemisia annua</name>
    <name type="common">Sweet wormwood</name>
    <dbReference type="NCBI Taxonomy" id="35608"/>
    <lineage>
        <taxon>Eukaryota</taxon>
        <taxon>Viridiplantae</taxon>
        <taxon>Streptophyta</taxon>
        <taxon>Embryophyta</taxon>
        <taxon>Tracheophyta</taxon>
        <taxon>Spermatophyta</taxon>
        <taxon>Magnoliopsida</taxon>
        <taxon>eudicotyledons</taxon>
        <taxon>Gunneridae</taxon>
        <taxon>Pentapetalae</taxon>
        <taxon>asterids</taxon>
        <taxon>campanulids</taxon>
        <taxon>Asterales</taxon>
        <taxon>Asteraceae</taxon>
        <taxon>Asteroideae</taxon>
        <taxon>Anthemideae</taxon>
        <taxon>Artemisiinae</taxon>
        <taxon>Artemisia</taxon>
    </lineage>
</organism>
<evidence type="ECO:0000313" key="2">
    <source>
        <dbReference type="EMBL" id="PWA58482.1"/>
    </source>
</evidence>
<dbReference type="OrthoDB" id="1697319at2759"/>